<gene>
    <name evidence="1" type="ORF">EZS28_046460</name>
</gene>
<name>A0A5J4TJP8_9EUKA</name>
<accession>A0A5J4TJP8</accession>
<evidence type="ECO:0000313" key="2">
    <source>
        <dbReference type="Proteomes" id="UP000324800"/>
    </source>
</evidence>
<sequence>MIEQIFANGNQCHKDQVDRDTIFYKLSRCNAVTLTPKLLWKVKYDIIFYPLPPQGLCSGILPPLRYVTA</sequence>
<evidence type="ECO:0000313" key="1">
    <source>
        <dbReference type="EMBL" id="KAA6358013.1"/>
    </source>
</evidence>
<dbReference type="EMBL" id="SNRW01030502">
    <property type="protein sequence ID" value="KAA6358013.1"/>
    <property type="molecule type" value="Genomic_DNA"/>
</dbReference>
<dbReference type="AlphaFoldDB" id="A0A5J4TJP8"/>
<dbReference type="Proteomes" id="UP000324800">
    <property type="component" value="Unassembled WGS sequence"/>
</dbReference>
<reference evidence="1 2" key="1">
    <citation type="submission" date="2019-03" db="EMBL/GenBank/DDBJ databases">
        <title>Single cell metagenomics reveals metabolic interactions within the superorganism composed of flagellate Streblomastix strix and complex community of Bacteroidetes bacteria on its surface.</title>
        <authorList>
            <person name="Treitli S.C."/>
            <person name="Kolisko M."/>
            <person name="Husnik F."/>
            <person name="Keeling P."/>
            <person name="Hampl V."/>
        </authorList>
    </citation>
    <scope>NUCLEOTIDE SEQUENCE [LARGE SCALE GENOMIC DNA]</scope>
    <source>
        <strain evidence="1">ST1C</strain>
    </source>
</reference>
<comment type="caution">
    <text evidence="1">The sequence shown here is derived from an EMBL/GenBank/DDBJ whole genome shotgun (WGS) entry which is preliminary data.</text>
</comment>
<protein>
    <submittedName>
        <fullName evidence="1">Uncharacterized protein</fullName>
    </submittedName>
</protein>
<organism evidence="1 2">
    <name type="scientific">Streblomastix strix</name>
    <dbReference type="NCBI Taxonomy" id="222440"/>
    <lineage>
        <taxon>Eukaryota</taxon>
        <taxon>Metamonada</taxon>
        <taxon>Preaxostyla</taxon>
        <taxon>Oxymonadida</taxon>
        <taxon>Streblomastigidae</taxon>
        <taxon>Streblomastix</taxon>
    </lineage>
</organism>
<proteinExistence type="predicted"/>